<name>A0ABV4B5V4_9BURK</name>
<keyword evidence="1" id="KW-1133">Transmembrane helix</keyword>
<keyword evidence="1" id="KW-0812">Transmembrane</keyword>
<dbReference type="NCBIfam" id="TIGR04174">
    <property type="entry name" value="IPTL_CTERM"/>
    <property type="match status" value="1"/>
</dbReference>
<organism evidence="3 4">
    <name type="scientific">Comamonas sediminis</name>
    <dbReference type="NCBI Taxonomy" id="1783360"/>
    <lineage>
        <taxon>Bacteria</taxon>
        <taxon>Pseudomonadati</taxon>
        <taxon>Pseudomonadota</taxon>
        <taxon>Betaproteobacteria</taxon>
        <taxon>Burkholderiales</taxon>
        <taxon>Comamonadaceae</taxon>
        <taxon>Comamonas</taxon>
    </lineage>
</organism>
<gene>
    <name evidence="3" type="ORF">AB7A72_17930</name>
</gene>
<evidence type="ECO:0000256" key="1">
    <source>
        <dbReference type="SAM" id="Phobius"/>
    </source>
</evidence>
<dbReference type="EMBL" id="JBGBDC010000008">
    <property type="protein sequence ID" value="MEY2252906.1"/>
    <property type="molecule type" value="Genomic_DNA"/>
</dbReference>
<reference evidence="3 4" key="1">
    <citation type="journal article" date="2016" name="Int. J. Syst. Evol. Microbiol.">
        <title>Description of Comamonas sediminis sp. nov., isolated from lagoon sediments.</title>
        <authorList>
            <person name="Subhash Y."/>
            <person name="Bang J.J."/>
            <person name="You T.H."/>
            <person name="Lee S.S."/>
        </authorList>
    </citation>
    <scope>NUCLEOTIDE SEQUENCE [LARGE SCALE GENOMIC DNA]</scope>
    <source>
        <strain evidence="3 4">JCM 31169</strain>
    </source>
</reference>
<sequence length="396" mass="41485">MSHRQKHPARHWAASALLAASWGVWSLAQAQTSVTIDCSPNSLAQLNTGQPSTSNAQVDSRWRFQYLSAYAGSDPANWRSFGDATIVTSRVSSWTSTPAASSTAQWIAANAWGGQPYVDGANFGNIDALFQVQFNIDPAVSLGSFAPSMTYSADNSVVDIFINGKSQLARGLGTWGLPQAGSTNQFNYNGFGTNRWLTIASMASPDWQAGANTMTVYVKSGNPYMGFAAAISGSNACLPNDAPAATPAVSGQPDVGQTLTGTYGYADTESDPEDSSATGTRYQWVRSDNASLTQAAQGTVMQSGNTLGAAGTVTYTTQAADDKAYLYYCVTPVAVRGTLVGPEVCSAAFGPVKTTTTPPQPATPQAVPVLGIWALLGMSGLVAGWGLARSRKRVRA</sequence>
<keyword evidence="4" id="KW-1185">Reference proteome</keyword>
<protein>
    <submittedName>
        <fullName evidence="3">IPTL-CTERM sorting domain-containing protein</fullName>
    </submittedName>
</protein>
<feature type="transmembrane region" description="Helical" evidence="1">
    <location>
        <begin position="366"/>
        <end position="388"/>
    </location>
</feature>
<dbReference type="Gene3D" id="2.60.40.2700">
    <property type="match status" value="1"/>
</dbReference>
<evidence type="ECO:0000313" key="4">
    <source>
        <dbReference type="Proteomes" id="UP001562178"/>
    </source>
</evidence>
<keyword evidence="1" id="KW-0472">Membrane</keyword>
<feature type="signal peptide" evidence="2">
    <location>
        <begin position="1"/>
        <end position="30"/>
    </location>
</feature>
<proteinExistence type="predicted"/>
<evidence type="ECO:0000256" key="2">
    <source>
        <dbReference type="SAM" id="SignalP"/>
    </source>
</evidence>
<dbReference type="Proteomes" id="UP001562178">
    <property type="component" value="Unassembled WGS sequence"/>
</dbReference>
<evidence type="ECO:0000313" key="3">
    <source>
        <dbReference type="EMBL" id="MEY2252906.1"/>
    </source>
</evidence>
<comment type="caution">
    <text evidence="3">The sequence shown here is derived from an EMBL/GenBank/DDBJ whole genome shotgun (WGS) entry which is preliminary data.</text>
</comment>
<accession>A0ABV4B5V4</accession>
<dbReference type="InterPro" id="IPR026442">
    <property type="entry name" value="IPTL_CTERM"/>
</dbReference>
<dbReference type="RefSeq" id="WP_369460736.1">
    <property type="nucleotide sequence ID" value="NZ_JBGBDC010000008.1"/>
</dbReference>
<keyword evidence="2" id="KW-0732">Signal</keyword>
<feature type="chain" id="PRO_5046908520" evidence="2">
    <location>
        <begin position="31"/>
        <end position="396"/>
    </location>
</feature>